<dbReference type="KEGG" id="xdi:EZH22_12845"/>
<gene>
    <name evidence="1" type="ORF">EZH22_12845</name>
</gene>
<accession>A0A974PSU9</accession>
<name>A0A974PSU9_9HYPH</name>
<sequence length="133" mass="14511">MTDAAARVWVFDDFRPGEPLGRHAIALDEARLATWRAIYGASAEEGHVPSGMLVAAMMEAYLMAIRPRPPGNVHAAQTLAFGAPAKAGDRLDAEVSCLWKEMRRTRCWVGFGVVLRDGGRCVLTGEISAIWSR</sequence>
<reference evidence="1 2" key="1">
    <citation type="submission" date="2020-10" db="EMBL/GenBank/DDBJ databases">
        <title>Degradation of 1,4-Dioxane by Xanthobacter sp. YN2, via a Novel Group-2 Soluble Di-Iron Monooxygenase.</title>
        <authorList>
            <person name="Ma F."/>
            <person name="Wang Y."/>
            <person name="Yang J."/>
            <person name="Guo H."/>
            <person name="Su D."/>
            <person name="Yu L."/>
        </authorList>
    </citation>
    <scope>NUCLEOTIDE SEQUENCE [LARGE SCALE GENOMIC DNA]</scope>
    <source>
        <strain evidence="1 2">YN2</strain>
    </source>
</reference>
<dbReference type="Gene3D" id="3.10.129.10">
    <property type="entry name" value="Hotdog Thioesterase"/>
    <property type="match status" value="1"/>
</dbReference>
<dbReference type="AlphaFoldDB" id="A0A974PSU9"/>
<keyword evidence="2" id="KW-1185">Reference proteome</keyword>
<dbReference type="SUPFAM" id="SSF54637">
    <property type="entry name" value="Thioesterase/thiol ester dehydrase-isomerase"/>
    <property type="match status" value="1"/>
</dbReference>
<dbReference type="InterPro" id="IPR029069">
    <property type="entry name" value="HotDog_dom_sf"/>
</dbReference>
<protein>
    <submittedName>
        <fullName evidence="1">Uncharacterized protein</fullName>
    </submittedName>
</protein>
<organism evidence="1 2">
    <name type="scientific">Xanthobacter dioxanivorans</name>
    <dbReference type="NCBI Taxonomy" id="2528964"/>
    <lineage>
        <taxon>Bacteria</taxon>
        <taxon>Pseudomonadati</taxon>
        <taxon>Pseudomonadota</taxon>
        <taxon>Alphaproteobacteria</taxon>
        <taxon>Hyphomicrobiales</taxon>
        <taxon>Xanthobacteraceae</taxon>
        <taxon>Xanthobacter</taxon>
    </lineage>
</organism>
<proteinExistence type="predicted"/>
<evidence type="ECO:0000313" key="2">
    <source>
        <dbReference type="Proteomes" id="UP000596427"/>
    </source>
</evidence>
<dbReference type="RefSeq" id="WP_203195993.1">
    <property type="nucleotide sequence ID" value="NZ_CP063362.1"/>
</dbReference>
<evidence type="ECO:0000313" key="1">
    <source>
        <dbReference type="EMBL" id="QRG09075.1"/>
    </source>
</evidence>
<dbReference type="EMBL" id="CP063362">
    <property type="protein sequence ID" value="QRG09075.1"/>
    <property type="molecule type" value="Genomic_DNA"/>
</dbReference>
<dbReference type="Proteomes" id="UP000596427">
    <property type="component" value="Chromosome"/>
</dbReference>